<organism evidence="2 3">
    <name type="scientific">Cucurbitaria berberidis CBS 394.84</name>
    <dbReference type="NCBI Taxonomy" id="1168544"/>
    <lineage>
        <taxon>Eukaryota</taxon>
        <taxon>Fungi</taxon>
        <taxon>Dikarya</taxon>
        <taxon>Ascomycota</taxon>
        <taxon>Pezizomycotina</taxon>
        <taxon>Dothideomycetes</taxon>
        <taxon>Pleosporomycetidae</taxon>
        <taxon>Pleosporales</taxon>
        <taxon>Pleosporineae</taxon>
        <taxon>Cucurbitariaceae</taxon>
        <taxon>Cucurbitaria</taxon>
    </lineage>
</organism>
<comment type="caution">
    <text evidence="2">The sequence shown here is derived from an EMBL/GenBank/DDBJ whole genome shotgun (WGS) entry which is preliminary data.</text>
</comment>
<dbReference type="GeneID" id="63853724"/>
<keyword evidence="3" id="KW-1185">Reference proteome</keyword>
<gene>
    <name evidence="2" type="ORF">K460DRAFT_401900</name>
</gene>
<dbReference type="Proteomes" id="UP000800039">
    <property type="component" value="Unassembled WGS sequence"/>
</dbReference>
<feature type="chain" id="PRO_5040139315" evidence="1">
    <location>
        <begin position="24"/>
        <end position="111"/>
    </location>
</feature>
<evidence type="ECO:0000313" key="2">
    <source>
        <dbReference type="EMBL" id="KAF1851900.1"/>
    </source>
</evidence>
<sequence>MHFPSALTLVSGLALMALPSVSAIENAAAFTTWSVAGCDKGTRTEFQNIPSDVCGFLPGVSFKLWFLQNPPQCQFRAYRSSDCSGPYDTYTRNDISVCKDITQRSSYKVVC</sequence>
<proteinExistence type="predicted"/>
<evidence type="ECO:0000313" key="3">
    <source>
        <dbReference type="Proteomes" id="UP000800039"/>
    </source>
</evidence>
<accession>A0A9P4LEC4</accession>
<dbReference type="EMBL" id="ML976614">
    <property type="protein sequence ID" value="KAF1851900.1"/>
    <property type="molecule type" value="Genomic_DNA"/>
</dbReference>
<protein>
    <submittedName>
        <fullName evidence="2">Uncharacterized protein</fullName>
    </submittedName>
</protein>
<dbReference type="RefSeq" id="XP_040794463.1">
    <property type="nucleotide sequence ID" value="XM_040936474.1"/>
</dbReference>
<name>A0A9P4LEC4_9PLEO</name>
<dbReference type="AlphaFoldDB" id="A0A9P4LEC4"/>
<feature type="signal peptide" evidence="1">
    <location>
        <begin position="1"/>
        <end position="23"/>
    </location>
</feature>
<evidence type="ECO:0000256" key="1">
    <source>
        <dbReference type="SAM" id="SignalP"/>
    </source>
</evidence>
<dbReference type="OrthoDB" id="10458386at2759"/>
<keyword evidence="1" id="KW-0732">Signal</keyword>
<reference evidence="2" key="1">
    <citation type="submission" date="2020-01" db="EMBL/GenBank/DDBJ databases">
        <authorList>
            <consortium name="DOE Joint Genome Institute"/>
            <person name="Haridas S."/>
            <person name="Albert R."/>
            <person name="Binder M."/>
            <person name="Bloem J."/>
            <person name="Labutti K."/>
            <person name="Salamov A."/>
            <person name="Andreopoulos B."/>
            <person name="Baker S.E."/>
            <person name="Barry K."/>
            <person name="Bills G."/>
            <person name="Bluhm B.H."/>
            <person name="Cannon C."/>
            <person name="Castanera R."/>
            <person name="Culley D.E."/>
            <person name="Daum C."/>
            <person name="Ezra D."/>
            <person name="Gonzalez J.B."/>
            <person name="Henrissat B."/>
            <person name="Kuo A."/>
            <person name="Liang C."/>
            <person name="Lipzen A."/>
            <person name="Lutzoni F."/>
            <person name="Magnuson J."/>
            <person name="Mondo S."/>
            <person name="Nolan M."/>
            <person name="Ohm R."/>
            <person name="Pangilinan J."/>
            <person name="Park H.-J."/>
            <person name="Ramirez L."/>
            <person name="Alfaro M."/>
            <person name="Sun H."/>
            <person name="Tritt A."/>
            <person name="Yoshinaga Y."/>
            <person name="Zwiers L.-H."/>
            <person name="Turgeon B.G."/>
            <person name="Goodwin S.B."/>
            <person name="Spatafora J.W."/>
            <person name="Crous P.W."/>
            <person name="Grigoriev I.V."/>
        </authorList>
    </citation>
    <scope>NUCLEOTIDE SEQUENCE</scope>
    <source>
        <strain evidence="2">CBS 394.84</strain>
    </source>
</reference>